<organism evidence="1 2">
    <name type="scientific">Clunio marinus</name>
    <dbReference type="NCBI Taxonomy" id="568069"/>
    <lineage>
        <taxon>Eukaryota</taxon>
        <taxon>Metazoa</taxon>
        <taxon>Ecdysozoa</taxon>
        <taxon>Arthropoda</taxon>
        <taxon>Hexapoda</taxon>
        <taxon>Insecta</taxon>
        <taxon>Pterygota</taxon>
        <taxon>Neoptera</taxon>
        <taxon>Endopterygota</taxon>
        <taxon>Diptera</taxon>
        <taxon>Nematocera</taxon>
        <taxon>Chironomoidea</taxon>
        <taxon>Chironomidae</taxon>
        <taxon>Clunio</taxon>
    </lineage>
</organism>
<reference evidence="1 2" key="1">
    <citation type="submission" date="2015-04" db="EMBL/GenBank/DDBJ databases">
        <authorList>
            <person name="Syromyatnikov M.Y."/>
            <person name="Popov V.N."/>
        </authorList>
    </citation>
    <scope>NUCLEOTIDE SEQUENCE [LARGE SCALE GENOMIC DNA]</scope>
</reference>
<protein>
    <submittedName>
        <fullName evidence="1">CLUMA_CG008890, isoform A</fullName>
    </submittedName>
</protein>
<keyword evidence="2" id="KW-1185">Reference proteome</keyword>
<dbReference type="AlphaFoldDB" id="A0A1J1I4Q9"/>
<evidence type="ECO:0000313" key="1">
    <source>
        <dbReference type="EMBL" id="CRK95319.1"/>
    </source>
</evidence>
<name>A0A1J1I4Q9_9DIPT</name>
<accession>A0A1J1I4Q9</accession>
<gene>
    <name evidence="1" type="ORF">CLUMA_CG008890</name>
</gene>
<dbReference type="Proteomes" id="UP000183832">
    <property type="component" value="Unassembled WGS sequence"/>
</dbReference>
<proteinExistence type="predicted"/>
<dbReference type="EMBL" id="CVRI01000041">
    <property type="protein sequence ID" value="CRK95319.1"/>
    <property type="molecule type" value="Genomic_DNA"/>
</dbReference>
<evidence type="ECO:0000313" key="2">
    <source>
        <dbReference type="Proteomes" id="UP000183832"/>
    </source>
</evidence>
<sequence>MFNVELEMAIIEISEHYEVIYNEVQASFVEYLVMSSIQQFKNLQFIDSNVNRKPNRKRFDSV</sequence>